<dbReference type="PANTHER" id="PTHR35529">
    <property type="entry name" value="MANGANESE EFFLUX PUMP MNTP-RELATED"/>
    <property type="match status" value="1"/>
</dbReference>
<dbReference type="AlphaFoldDB" id="A0A1K1LE53"/>
<reference evidence="12" key="1">
    <citation type="submission" date="2016-10" db="EMBL/GenBank/DDBJ databases">
        <authorList>
            <person name="Wegmann U."/>
        </authorList>
    </citation>
    <scope>NUCLEOTIDE SEQUENCE [LARGE SCALE GENOMIC DNA]</scope>
</reference>
<keyword evidence="10" id="KW-0732">Signal</keyword>
<evidence type="ECO:0000256" key="6">
    <source>
        <dbReference type="ARBA" id="ARBA00023065"/>
    </source>
</evidence>
<evidence type="ECO:0000256" key="7">
    <source>
        <dbReference type="ARBA" id="ARBA00023136"/>
    </source>
</evidence>
<protein>
    <recommendedName>
        <fullName evidence="9">Putative manganese efflux pump MntP</fullName>
    </recommendedName>
</protein>
<dbReference type="EMBL" id="LT630450">
    <property type="protein sequence ID" value="SFV72973.1"/>
    <property type="molecule type" value="Genomic_DNA"/>
</dbReference>
<dbReference type="GO" id="GO:0005384">
    <property type="term" value="F:manganese ion transmembrane transporter activity"/>
    <property type="evidence" value="ECO:0007669"/>
    <property type="project" value="UniProtKB-UniRule"/>
</dbReference>
<gene>
    <name evidence="9" type="primary">mntP</name>
    <name evidence="11" type="ORF">DESPIGER_1121</name>
</gene>
<keyword evidence="4 9" id="KW-0812">Transmembrane</keyword>
<keyword evidence="2 9" id="KW-1003">Cell membrane</keyword>
<evidence type="ECO:0000256" key="3">
    <source>
        <dbReference type="ARBA" id="ARBA00022519"/>
    </source>
</evidence>
<name>A0A1K1LE53_9BACT</name>
<dbReference type="KEGG" id="dpg:DESPIGER_1121"/>
<dbReference type="OrthoDB" id="9811590at2"/>
<dbReference type="RefSeq" id="WP_072334127.1">
    <property type="nucleotide sequence ID" value="NZ_CALJDE010000075.1"/>
</dbReference>
<dbReference type="PANTHER" id="PTHR35529:SF1">
    <property type="entry name" value="MANGANESE EFFLUX PUMP MNTP-RELATED"/>
    <property type="match status" value="1"/>
</dbReference>
<evidence type="ECO:0000256" key="9">
    <source>
        <dbReference type="HAMAP-Rule" id="MF_01521"/>
    </source>
</evidence>
<dbReference type="InterPro" id="IPR003810">
    <property type="entry name" value="Mntp/YtaF"/>
</dbReference>
<organism evidence="11 12">
    <name type="scientific">Desulfovibrio piger</name>
    <dbReference type="NCBI Taxonomy" id="901"/>
    <lineage>
        <taxon>Bacteria</taxon>
        <taxon>Pseudomonadati</taxon>
        <taxon>Thermodesulfobacteriota</taxon>
        <taxon>Desulfovibrionia</taxon>
        <taxon>Desulfovibrionales</taxon>
        <taxon>Desulfovibrionaceae</taxon>
        <taxon>Desulfovibrio</taxon>
    </lineage>
</organism>
<comment type="subcellular location">
    <subcellularLocation>
        <location evidence="9">Cell membrane</location>
        <topology evidence="9">Multi-pass membrane protein</topology>
    </subcellularLocation>
</comment>
<feature type="transmembrane region" description="Helical" evidence="9">
    <location>
        <begin position="169"/>
        <end position="187"/>
    </location>
</feature>
<dbReference type="GO" id="GO:0005886">
    <property type="term" value="C:plasma membrane"/>
    <property type="evidence" value="ECO:0007669"/>
    <property type="project" value="UniProtKB-SubCell"/>
</dbReference>
<keyword evidence="3" id="KW-0997">Cell inner membrane</keyword>
<evidence type="ECO:0000256" key="1">
    <source>
        <dbReference type="ARBA" id="ARBA00022448"/>
    </source>
</evidence>
<keyword evidence="6 9" id="KW-0406">Ion transport</keyword>
<feature type="transmembrane region" description="Helical" evidence="9">
    <location>
        <begin position="137"/>
        <end position="157"/>
    </location>
</feature>
<keyword evidence="8 9" id="KW-0464">Manganese</keyword>
<comment type="function">
    <text evidence="9">Probably functions as a manganese efflux pump.</text>
</comment>
<dbReference type="HAMAP" id="MF_01521">
    <property type="entry name" value="MntP_pump"/>
    <property type="match status" value="1"/>
</dbReference>
<sequence>MSFFTVFLLAVALSMDAFAVALASGCAIREIRLRQYVRVSAAFGFFQFFMPVLGWFLGQSVHHFIEAWDHWLAFVLLAWIGGNMLRSGIGGLRKAEPVACPRSDPTAGWNLLLLAVATSIDALAVGLTFAMTDTNAFLPSCLIGVVCACISACGLFLGKKLSSLPMLNGWAEVLGGVVLLGIGLNILHESGVF</sequence>
<feature type="transmembrane region" description="Helical" evidence="9">
    <location>
        <begin position="39"/>
        <end position="58"/>
    </location>
</feature>
<evidence type="ECO:0000256" key="4">
    <source>
        <dbReference type="ARBA" id="ARBA00022692"/>
    </source>
</evidence>
<evidence type="ECO:0000313" key="11">
    <source>
        <dbReference type="EMBL" id="SFV72973.1"/>
    </source>
</evidence>
<evidence type="ECO:0000256" key="2">
    <source>
        <dbReference type="ARBA" id="ARBA00022475"/>
    </source>
</evidence>
<evidence type="ECO:0000256" key="8">
    <source>
        <dbReference type="ARBA" id="ARBA00023211"/>
    </source>
</evidence>
<dbReference type="Pfam" id="PF02659">
    <property type="entry name" value="Mntp"/>
    <property type="match status" value="1"/>
</dbReference>
<dbReference type="InterPro" id="IPR022929">
    <property type="entry name" value="Put_MntP"/>
</dbReference>
<keyword evidence="5 9" id="KW-1133">Transmembrane helix</keyword>
<feature type="chain" id="PRO_5012159352" description="Putative manganese efflux pump MntP" evidence="10">
    <location>
        <begin position="20"/>
        <end position="193"/>
    </location>
</feature>
<accession>A0A1K1LE53</accession>
<feature type="transmembrane region" description="Helical" evidence="9">
    <location>
        <begin position="109"/>
        <end position="130"/>
    </location>
</feature>
<feature type="transmembrane region" description="Helical" evidence="9">
    <location>
        <begin position="70"/>
        <end position="89"/>
    </location>
</feature>
<keyword evidence="1 9" id="KW-0813">Transport</keyword>
<keyword evidence="7 9" id="KW-0472">Membrane</keyword>
<proteinExistence type="inferred from homology"/>
<keyword evidence="12" id="KW-1185">Reference proteome</keyword>
<evidence type="ECO:0000256" key="10">
    <source>
        <dbReference type="SAM" id="SignalP"/>
    </source>
</evidence>
<dbReference type="Proteomes" id="UP000186323">
    <property type="component" value="Chromosome I"/>
</dbReference>
<evidence type="ECO:0000256" key="5">
    <source>
        <dbReference type="ARBA" id="ARBA00022989"/>
    </source>
</evidence>
<evidence type="ECO:0000313" key="12">
    <source>
        <dbReference type="Proteomes" id="UP000186323"/>
    </source>
</evidence>
<feature type="signal peptide" evidence="10">
    <location>
        <begin position="1"/>
        <end position="19"/>
    </location>
</feature>
<comment type="similarity">
    <text evidence="9">Belongs to the MntP (TC 9.B.29) family.</text>
</comment>